<protein>
    <submittedName>
        <fullName evidence="1">Uncharacterized protein</fullName>
    </submittedName>
</protein>
<dbReference type="EMBL" id="QJKJ01001325">
    <property type="protein sequence ID" value="RDY08206.1"/>
    <property type="molecule type" value="Genomic_DNA"/>
</dbReference>
<name>A0A371HZH9_MUCPR</name>
<dbReference type="Proteomes" id="UP000257109">
    <property type="component" value="Unassembled WGS sequence"/>
</dbReference>
<dbReference type="OrthoDB" id="1414623at2759"/>
<keyword evidence="2" id="KW-1185">Reference proteome</keyword>
<sequence length="79" mass="9045">MCDVLLKEKKRSERLKIIRYCNSNFVGCQDSKCSMSAYVYILVEGTISWKFVKHTFIVPSTMTAEFVACFEVVDALKGH</sequence>
<organism evidence="1 2">
    <name type="scientific">Mucuna pruriens</name>
    <name type="common">Velvet bean</name>
    <name type="synonym">Dolichos pruriens</name>
    <dbReference type="NCBI Taxonomy" id="157652"/>
    <lineage>
        <taxon>Eukaryota</taxon>
        <taxon>Viridiplantae</taxon>
        <taxon>Streptophyta</taxon>
        <taxon>Embryophyta</taxon>
        <taxon>Tracheophyta</taxon>
        <taxon>Spermatophyta</taxon>
        <taxon>Magnoliopsida</taxon>
        <taxon>eudicotyledons</taxon>
        <taxon>Gunneridae</taxon>
        <taxon>Pentapetalae</taxon>
        <taxon>rosids</taxon>
        <taxon>fabids</taxon>
        <taxon>Fabales</taxon>
        <taxon>Fabaceae</taxon>
        <taxon>Papilionoideae</taxon>
        <taxon>50 kb inversion clade</taxon>
        <taxon>NPAAA clade</taxon>
        <taxon>indigoferoid/millettioid clade</taxon>
        <taxon>Phaseoleae</taxon>
        <taxon>Mucuna</taxon>
    </lineage>
</organism>
<comment type="caution">
    <text evidence="1">The sequence shown here is derived from an EMBL/GenBank/DDBJ whole genome shotgun (WGS) entry which is preliminary data.</text>
</comment>
<proteinExistence type="predicted"/>
<evidence type="ECO:0000313" key="1">
    <source>
        <dbReference type="EMBL" id="RDY08206.1"/>
    </source>
</evidence>
<reference evidence="1" key="1">
    <citation type="submission" date="2018-05" db="EMBL/GenBank/DDBJ databases">
        <title>Draft genome of Mucuna pruriens seed.</title>
        <authorList>
            <person name="Nnadi N.E."/>
            <person name="Vos R."/>
            <person name="Hasami M.H."/>
            <person name="Devisetty U.K."/>
            <person name="Aguiy J.C."/>
        </authorList>
    </citation>
    <scope>NUCLEOTIDE SEQUENCE [LARGE SCALE GENOMIC DNA]</scope>
    <source>
        <strain evidence="1">JCA_2017</strain>
    </source>
</reference>
<evidence type="ECO:0000313" key="2">
    <source>
        <dbReference type="Proteomes" id="UP000257109"/>
    </source>
</evidence>
<dbReference type="AlphaFoldDB" id="A0A371HZH9"/>
<feature type="non-terminal residue" evidence="1">
    <location>
        <position position="1"/>
    </location>
</feature>
<accession>A0A371HZH9</accession>
<gene>
    <name evidence="1" type="ORF">CR513_07599</name>
</gene>